<dbReference type="GO" id="GO:0035243">
    <property type="term" value="F:protein-arginine omega-N symmetric methyltransferase activity"/>
    <property type="evidence" value="ECO:0007669"/>
    <property type="project" value="TreeGrafter"/>
</dbReference>
<organism evidence="3 4">
    <name type="scientific">Peribacillus deserti</name>
    <dbReference type="NCBI Taxonomy" id="673318"/>
    <lineage>
        <taxon>Bacteria</taxon>
        <taxon>Bacillati</taxon>
        <taxon>Bacillota</taxon>
        <taxon>Bacilli</taxon>
        <taxon>Bacillales</taxon>
        <taxon>Bacillaceae</taxon>
        <taxon>Peribacillus</taxon>
    </lineage>
</organism>
<dbReference type="PANTHER" id="PTHR12049">
    <property type="entry name" value="PROTEIN ARGININE METHYLTRANSFERASE NDUFAF7, MITOCHONDRIAL"/>
    <property type="match status" value="1"/>
</dbReference>
<comment type="caution">
    <text evidence="3">The sequence shown here is derived from an EMBL/GenBank/DDBJ whole genome shotgun (WGS) entry which is preliminary data.</text>
</comment>
<evidence type="ECO:0000313" key="3">
    <source>
        <dbReference type="EMBL" id="PLT29187.1"/>
    </source>
</evidence>
<dbReference type="RefSeq" id="WP_101643447.1">
    <property type="nucleotide sequence ID" value="NZ_PGUY01000045.1"/>
</dbReference>
<dbReference type="Pfam" id="PF02636">
    <property type="entry name" value="Methyltransf_28"/>
    <property type="match status" value="1"/>
</dbReference>
<keyword evidence="4" id="KW-1185">Reference proteome</keyword>
<dbReference type="InterPro" id="IPR029063">
    <property type="entry name" value="SAM-dependent_MTases_sf"/>
</dbReference>
<gene>
    <name evidence="3" type="ORF">CUU66_14675</name>
</gene>
<dbReference type="InterPro" id="IPR003788">
    <property type="entry name" value="NDUFAF7"/>
</dbReference>
<accession>A0A2N5M4A1</accession>
<evidence type="ECO:0000256" key="2">
    <source>
        <dbReference type="ARBA" id="ARBA00022679"/>
    </source>
</evidence>
<dbReference type="GO" id="GO:0032259">
    <property type="term" value="P:methylation"/>
    <property type="evidence" value="ECO:0007669"/>
    <property type="project" value="UniProtKB-KW"/>
</dbReference>
<dbReference type="Proteomes" id="UP000234748">
    <property type="component" value="Unassembled WGS sequence"/>
</dbReference>
<dbReference type="Gene3D" id="3.40.50.12710">
    <property type="match status" value="1"/>
</dbReference>
<dbReference type="PANTHER" id="PTHR12049:SF7">
    <property type="entry name" value="PROTEIN ARGININE METHYLTRANSFERASE NDUFAF7, MITOCHONDRIAL"/>
    <property type="match status" value="1"/>
</dbReference>
<keyword evidence="1 3" id="KW-0489">Methyltransferase</keyword>
<evidence type="ECO:0000313" key="4">
    <source>
        <dbReference type="Proteomes" id="UP000234748"/>
    </source>
</evidence>
<name>A0A2N5M4A1_9BACI</name>
<evidence type="ECO:0000256" key="1">
    <source>
        <dbReference type="ARBA" id="ARBA00022603"/>
    </source>
</evidence>
<sequence length="367" mass="42060">MLHLIKNKILEHENGLLTFSEFMETALYDPELGYYMKSMDKIGKGGDFYTSVNLSDVLGTLLGKWFCSLFNSHGLHPVICELGGGTGKLARHILNTIRRTDPVMLQQTEYIIVETSPYHRELQRECLKSFPNVKVFSTIEEAGQIEGIVFSNEFFDAFPVHIVEKHDDRLFEVMVGCSSNGNELIEKLAPLNNREIINYLERENLILKNEQRLEVPLSMAAYLKKIAEILSKGLMVTVDYGYTHEEWLLPQHRNGSIRGYYRHEMIEDVLSKPGEMDITSHIHFTALSSSLGRMGFRHEGLLRQDEFLLKLGILKELEEHYDPNPFSEISKRNRAIRNLLIPGGISSFFRVDIHSKGLTDIFLPVTK</sequence>
<dbReference type="AlphaFoldDB" id="A0A2N5M4A1"/>
<protein>
    <submittedName>
        <fullName evidence="3">SAM-dependent methyltransferase</fullName>
    </submittedName>
</protein>
<dbReference type="InterPro" id="IPR038375">
    <property type="entry name" value="NDUFAF7_sf"/>
</dbReference>
<dbReference type="SUPFAM" id="SSF53335">
    <property type="entry name" value="S-adenosyl-L-methionine-dependent methyltransferases"/>
    <property type="match status" value="1"/>
</dbReference>
<dbReference type="EMBL" id="PGUY01000045">
    <property type="protein sequence ID" value="PLT29187.1"/>
    <property type="molecule type" value="Genomic_DNA"/>
</dbReference>
<proteinExistence type="predicted"/>
<dbReference type="OrthoDB" id="9794208at2"/>
<keyword evidence="2 3" id="KW-0808">Transferase</keyword>
<reference evidence="3 4" key="1">
    <citation type="submission" date="2017-11" db="EMBL/GenBank/DDBJ databases">
        <title>Comparitive Functional Genomics of Dry Heat Resistant strains isolated from the Viking Spacecraft.</title>
        <authorList>
            <person name="Seuylemezian A."/>
            <person name="Cooper K."/>
            <person name="Vaishampayan P."/>
        </authorList>
    </citation>
    <scope>NUCLEOTIDE SEQUENCE [LARGE SCALE GENOMIC DNA]</scope>
    <source>
        <strain evidence="3 4">V1-29</strain>
    </source>
</reference>